<dbReference type="PANTHER" id="PTHR13833">
    <property type="match status" value="1"/>
</dbReference>
<dbReference type="AlphaFoldDB" id="A0A1N6K7I6"/>
<evidence type="ECO:0000313" key="1">
    <source>
        <dbReference type="EMBL" id="SIO52287.1"/>
    </source>
</evidence>
<dbReference type="Proteomes" id="UP000185003">
    <property type="component" value="Unassembled WGS sequence"/>
</dbReference>
<reference evidence="1 2" key="1">
    <citation type="submission" date="2016-11" db="EMBL/GenBank/DDBJ databases">
        <authorList>
            <person name="Jaros S."/>
            <person name="Januszkiewicz K."/>
            <person name="Wedrychowicz H."/>
        </authorList>
    </citation>
    <scope>NUCLEOTIDE SEQUENCE [LARGE SCALE GENOMIC DNA]</scope>
    <source>
        <strain evidence="1 2">DSM 24787</strain>
    </source>
</reference>
<dbReference type="OrthoDB" id="791543at2"/>
<accession>A0A1N6K7I6</accession>
<dbReference type="EMBL" id="FSRA01000002">
    <property type="protein sequence ID" value="SIO52287.1"/>
    <property type="molecule type" value="Genomic_DNA"/>
</dbReference>
<evidence type="ECO:0008006" key="3">
    <source>
        <dbReference type="Google" id="ProtNLM"/>
    </source>
</evidence>
<dbReference type="Gene3D" id="2.120.10.30">
    <property type="entry name" value="TolB, C-terminal domain"/>
    <property type="match status" value="2"/>
</dbReference>
<keyword evidence="2" id="KW-1185">Reference proteome</keyword>
<dbReference type="STRING" id="536979.SAMN04488055_5203"/>
<protein>
    <recommendedName>
        <fullName evidence="3">NHL repeat-containing protein</fullName>
    </recommendedName>
</protein>
<name>A0A1N6K7I6_9BACT</name>
<evidence type="ECO:0000313" key="2">
    <source>
        <dbReference type="Proteomes" id="UP000185003"/>
    </source>
</evidence>
<dbReference type="RefSeq" id="WP_074242457.1">
    <property type="nucleotide sequence ID" value="NZ_FSRA01000002.1"/>
</dbReference>
<dbReference type="PROSITE" id="PS51257">
    <property type="entry name" value="PROKAR_LIPOPROTEIN"/>
    <property type="match status" value="1"/>
</dbReference>
<sequence>MKKQMFVWLSALAIVFSACERIPGNQLPKDIDITITDIAGKPVETIYAGMLIKLVSPEFKNLPIRQEGKFFIDKQEAEIKEAKGDYVLLSLPMLNYIELTGVDISLLIRNTRWQLCSACVLYRPTVRGVVLAGTKEGTFNLPAEMTLDAAGNIYVIDQRTGHDLIKKVTPAGVTTDFAGMANEFGRLVGIAIDNTRGLMYVSDATSQQVKAINLASPTTISVLAGSGTAGNTDGTGTAASFRFGSNLVSDFGTSEIGQGMTIDAGGNLYVGELYTATITFASQIRKITPAGVVTVVPGSRIEPMSQAEVAIPSGVSIDAGNNIHYVSGSSGFFQGITKITPGGIASRLAGKTSFEGLNDGTGNVAQFSYPKAIASLNTYFYVADGTNGALRRVSNTGAVITLAGVGHFETAAYCACPFAGPRDSSYVMPPILVVPGDAYETLAKAIRMNQAGGVAVRNAGLIYVADYGYRCIWKITIG</sequence>
<dbReference type="SUPFAM" id="SSF101898">
    <property type="entry name" value="NHL repeat"/>
    <property type="match status" value="1"/>
</dbReference>
<dbReference type="PANTHER" id="PTHR13833:SF71">
    <property type="entry name" value="NHL DOMAIN-CONTAINING PROTEIN"/>
    <property type="match status" value="1"/>
</dbReference>
<dbReference type="InterPro" id="IPR011042">
    <property type="entry name" value="6-blade_b-propeller_TolB-like"/>
</dbReference>
<proteinExistence type="predicted"/>
<organism evidence="1 2">
    <name type="scientific">Chitinophaga niabensis</name>
    <dbReference type="NCBI Taxonomy" id="536979"/>
    <lineage>
        <taxon>Bacteria</taxon>
        <taxon>Pseudomonadati</taxon>
        <taxon>Bacteroidota</taxon>
        <taxon>Chitinophagia</taxon>
        <taxon>Chitinophagales</taxon>
        <taxon>Chitinophagaceae</taxon>
        <taxon>Chitinophaga</taxon>
    </lineage>
</organism>
<gene>
    <name evidence="1" type="ORF">SAMN04488055_5203</name>
</gene>